<dbReference type="AlphaFoldDB" id="A0A6B0UTM3"/>
<accession>A0A6B0UTM3</accession>
<sequence length="138" mass="15190">MLKNFWNTGPQVSMLLIMIILSLSKYFLSPLSGLNSRHSCPPPAAPFFCGAKSAGLGTLSLMYCQISWRRQKTSNGVSSSRISLVDVMGGGRSCPSDMMRRTLRVVSRCLGLLAAAFSWQLRQWVMATAITARSRTLQ</sequence>
<keyword evidence="1" id="KW-0472">Membrane</keyword>
<keyword evidence="1" id="KW-1133">Transmembrane helix</keyword>
<protein>
    <submittedName>
        <fullName evidence="2">Uncharacterized protein</fullName>
    </submittedName>
</protein>
<keyword evidence="1" id="KW-0812">Transmembrane</keyword>
<feature type="transmembrane region" description="Helical" evidence="1">
    <location>
        <begin position="12"/>
        <end position="32"/>
    </location>
</feature>
<reference evidence="2" key="1">
    <citation type="submission" date="2019-12" db="EMBL/GenBank/DDBJ databases">
        <title>An insight into the sialome of adult female Ixodes ricinus ticks feeding for 6 days.</title>
        <authorList>
            <person name="Perner J."/>
            <person name="Ribeiro J.M.C."/>
        </authorList>
    </citation>
    <scope>NUCLEOTIDE SEQUENCE</scope>
    <source>
        <strain evidence="2">Semi-engorged</strain>
        <tissue evidence="2">Salivary glands</tissue>
    </source>
</reference>
<feature type="transmembrane region" description="Helical" evidence="1">
    <location>
        <begin position="44"/>
        <end position="64"/>
    </location>
</feature>
<name>A0A6B0UTM3_IXORI</name>
<dbReference type="EMBL" id="GIFC01010788">
    <property type="protein sequence ID" value="MXU92871.1"/>
    <property type="molecule type" value="Transcribed_RNA"/>
</dbReference>
<proteinExistence type="predicted"/>
<evidence type="ECO:0000313" key="2">
    <source>
        <dbReference type="EMBL" id="MXU92871.1"/>
    </source>
</evidence>
<organism evidence="2">
    <name type="scientific">Ixodes ricinus</name>
    <name type="common">Common tick</name>
    <name type="synonym">Acarus ricinus</name>
    <dbReference type="NCBI Taxonomy" id="34613"/>
    <lineage>
        <taxon>Eukaryota</taxon>
        <taxon>Metazoa</taxon>
        <taxon>Ecdysozoa</taxon>
        <taxon>Arthropoda</taxon>
        <taxon>Chelicerata</taxon>
        <taxon>Arachnida</taxon>
        <taxon>Acari</taxon>
        <taxon>Parasitiformes</taxon>
        <taxon>Ixodida</taxon>
        <taxon>Ixodoidea</taxon>
        <taxon>Ixodidae</taxon>
        <taxon>Ixodinae</taxon>
        <taxon>Ixodes</taxon>
    </lineage>
</organism>
<evidence type="ECO:0000256" key="1">
    <source>
        <dbReference type="SAM" id="Phobius"/>
    </source>
</evidence>